<dbReference type="NCBIfam" id="NF033545">
    <property type="entry name" value="transpos_IS630"/>
    <property type="match status" value="1"/>
</dbReference>
<evidence type="ECO:0000259" key="1">
    <source>
        <dbReference type="Pfam" id="PF13358"/>
    </source>
</evidence>
<organism evidence="2 3">
    <name type="scientific">Salinibacter ruber (strain M8)</name>
    <dbReference type="NCBI Taxonomy" id="761659"/>
    <lineage>
        <taxon>Bacteria</taxon>
        <taxon>Pseudomonadati</taxon>
        <taxon>Rhodothermota</taxon>
        <taxon>Rhodothermia</taxon>
        <taxon>Rhodothermales</taxon>
        <taxon>Salinibacteraceae</taxon>
        <taxon>Salinibacter</taxon>
    </lineage>
</organism>
<dbReference type="Gene3D" id="3.30.420.10">
    <property type="entry name" value="Ribonuclease H-like superfamily/Ribonuclease H"/>
    <property type="match status" value="1"/>
</dbReference>
<name>D5HAK0_SALRM</name>
<dbReference type="InterPro" id="IPR012337">
    <property type="entry name" value="RNaseH-like_sf"/>
</dbReference>
<reference evidence="3" key="2">
    <citation type="submission" date="2010-04" db="EMBL/GenBank/DDBJ databases">
        <title>Genome sequence of Salinibacter ruber M8.</title>
        <authorList>
            <consortium name="Genoscope"/>
        </authorList>
    </citation>
    <scope>NUCLEOTIDE SEQUENCE [LARGE SCALE GENOMIC DNA]</scope>
    <source>
        <strain evidence="3">M8</strain>
    </source>
</reference>
<reference evidence="2 3" key="1">
    <citation type="journal article" date="2010" name="ISME J.">
        <title>Fine-scale evolution: genomic, phenotypic and ecological differentiation in two coexisting Salinibacter ruber strains.</title>
        <authorList>
            <person name="Pena A."/>
            <person name="Teeling H."/>
            <person name="Huerta-Cepas J."/>
            <person name="Santos F."/>
            <person name="Yarza P."/>
            <person name="Brito-Echeverria J."/>
            <person name="Lucio M."/>
            <person name="Schmitt-Kopplin P."/>
            <person name="Meseguer I."/>
            <person name="Schenowitz C."/>
            <person name="Dossat C."/>
            <person name="Barbe V."/>
            <person name="Dopazo J."/>
            <person name="Rossello-Mora R."/>
            <person name="Schuler M."/>
            <person name="Glockner F.O."/>
            <person name="Amann R."/>
            <person name="Gabaldon T."/>
            <person name="Anton J."/>
        </authorList>
    </citation>
    <scope>NUCLEOTIDE SEQUENCE [LARGE SCALE GENOMIC DNA]</scope>
    <source>
        <strain evidence="2 3">M8</strain>
    </source>
</reference>
<evidence type="ECO:0000313" key="2">
    <source>
        <dbReference type="EMBL" id="CBH25055.1"/>
    </source>
</evidence>
<gene>
    <name evidence="2" type="ordered locus">SRM_02134</name>
</gene>
<dbReference type="InterPro" id="IPR047655">
    <property type="entry name" value="Transpos_IS630-like"/>
</dbReference>
<protein>
    <submittedName>
        <fullName evidence="2">Transposase</fullName>
    </submittedName>
</protein>
<proteinExistence type="predicted"/>
<dbReference type="AlphaFoldDB" id="D5HAK0"/>
<dbReference type="InterPro" id="IPR038717">
    <property type="entry name" value="Tc1-like_DDE_dom"/>
</dbReference>
<dbReference type="InterPro" id="IPR036397">
    <property type="entry name" value="RNaseH_sf"/>
</dbReference>
<dbReference type="HOGENOM" id="CLU_056788_6_0_10"/>
<feature type="domain" description="Tc1-like transposase DDE" evidence="1">
    <location>
        <begin position="10"/>
        <end position="136"/>
    </location>
</feature>
<dbReference type="EMBL" id="FP565814">
    <property type="protein sequence ID" value="CBH25055.1"/>
    <property type="molecule type" value="Genomic_DNA"/>
</dbReference>
<dbReference type="SUPFAM" id="SSF53098">
    <property type="entry name" value="Ribonuclease H-like"/>
    <property type="match status" value="1"/>
</dbReference>
<dbReference type="KEGG" id="srm:SRM_02134"/>
<accession>D5HAK0</accession>
<dbReference type="GO" id="GO:0003676">
    <property type="term" value="F:nucleic acid binding"/>
    <property type="evidence" value="ECO:0007669"/>
    <property type="project" value="InterPro"/>
</dbReference>
<dbReference type="Proteomes" id="UP000000933">
    <property type="component" value="Chromosome"/>
</dbReference>
<sequence length="180" mass="20558">MEGANRPLRLFCQDECRIGLMPITRHRITLPGVKPIQEAKPGYEYFYLYGAVEPETGQRFFTEHGRLNSDCFQVFLDRFARAFPYSHNVMVLDNGAFHKAKKLSIPANVELVFLPPYSPELNPVERFWQDLKDQLAFDLYRSLACLRQDVRSALTAYTDEAVASLTGYKYLVEAVGALPS</sequence>
<dbReference type="Pfam" id="PF13358">
    <property type="entry name" value="DDE_3"/>
    <property type="match status" value="1"/>
</dbReference>
<evidence type="ECO:0000313" key="3">
    <source>
        <dbReference type="Proteomes" id="UP000000933"/>
    </source>
</evidence>